<dbReference type="PANTHER" id="PTHR32463:SF0">
    <property type="entry name" value="L-FUCOSE KINASE"/>
    <property type="match status" value="1"/>
</dbReference>
<evidence type="ECO:0000313" key="9">
    <source>
        <dbReference type="Proteomes" id="UP000176800"/>
    </source>
</evidence>
<dbReference type="PANTHER" id="PTHR32463">
    <property type="entry name" value="L-FUCOSE KINASE"/>
    <property type="match status" value="1"/>
</dbReference>
<dbReference type="Proteomes" id="UP000176800">
    <property type="component" value="Unassembled WGS sequence"/>
</dbReference>
<dbReference type="InterPro" id="IPR001174">
    <property type="entry name" value="HddA/FKP"/>
</dbReference>
<sequence length="329" mass="36905">MSSPVIFSRVPFRIPLGGGSTDLPSYYSKYGGFIFSVAINMYMDLFIKEPRTDDFIHVHYREFEAVRKVEDVKHDLAREALRTLKISNKVAISFKADTPAGTGLGSSGACAVALLKGLHLYKTGKDLPNIRVAKKAFELTQNLKLPDGVQDPYVCALGGFVHLDIAKSGKVKVSYPKISPKTVKDFFDHTLFFYTGINRYSTPILNTQSEKRVLELKHITKDIGRQIYNAFSDNDLDTFGSLMDEHWKIKKQMSGQMSNPIFDDIYKAAKEAGALGGKIMGAGGGGYFMFYCPSNDAKKRVRRTLIRTNMREMKWNLEKKGARTKVVDL</sequence>
<dbReference type="SUPFAM" id="SSF55060">
    <property type="entry name" value="GHMP Kinase, C-terminal domain"/>
    <property type="match status" value="1"/>
</dbReference>
<keyword evidence="4" id="KW-0067">ATP-binding</keyword>
<dbReference type="InterPro" id="IPR013750">
    <property type="entry name" value="GHMP_kinase_C_dom"/>
</dbReference>
<dbReference type="Gene3D" id="3.30.230.120">
    <property type="match status" value="1"/>
</dbReference>
<dbReference type="InterPro" id="IPR052203">
    <property type="entry name" value="GHMP_Kinase-Related"/>
</dbReference>
<comment type="caution">
    <text evidence="8">The sequence shown here is derived from an EMBL/GenBank/DDBJ whole genome shotgun (WGS) entry which is preliminary data.</text>
</comment>
<evidence type="ECO:0000256" key="4">
    <source>
        <dbReference type="ARBA" id="ARBA00022840"/>
    </source>
</evidence>
<dbReference type="GO" id="GO:0042352">
    <property type="term" value="P:GDP-L-fucose salvage"/>
    <property type="evidence" value="ECO:0007669"/>
    <property type="project" value="TreeGrafter"/>
</dbReference>
<keyword evidence="1" id="KW-0808">Transferase</keyword>
<feature type="domain" description="GHMP kinase C-terminal" evidence="7">
    <location>
        <begin position="230"/>
        <end position="307"/>
    </location>
</feature>
<keyword evidence="2" id="KW-0547">Nucleotide-binding</keyword>
<gene>
    <name evidence="8" type="ORF">A3B14_02870</name>
</gene>
<dbReference type="Pfam" id="PF08544">
    <property type="entry name" value="GHMP_kinases_C"/>
    <property type="match status" value="1"/>
</dbReference>
<evidence type="ECO:0000256" key="1">
    <source>
        <dbReference type="ARBA" id="ARBA00022679"/>
    </source>
</evidence>
<dbReference type="GO" id="GO:0005524">
    <property type="term" value="F:ATP binding"/>
    <property type="evidence" value="ECO:0007669"/>
    <property type="project" value="UniProtKB-KW"/>
</dbReference>
<name>A0A1G2U1R9_9BACT</name>
<accession>A0A1G2U1R9</accession>
<dbReference type="PRINTS" id="PR00960">
    <property type="entry name" value="LMBPPROTEIN"/>
</dbReference>
<dbReference type="InterPro" id="IPR006204">
    <property type="entry name" value="GHMP_kinase_N_dom"/>
</dbReference>
<dbReference type="InterPro" id="IPR020568">
    <property type="entry name" value="Ribosomal_Su5_D2-typ_SF"/>
</dbReference>
<dbReference type="PIRSF" id="PIRSF036406">
    <property type="entry name" value="Hept_kin"/>
    <property type="match status" value="1"/>
</dbReference>
<feature type="domain" description="GHMP kinase N-terminal" evidence="6">
    <location>
        <begin position="79"/>
        <end position="159"/>
    </location>
</feature>
<dbReference type="EMBL" id="MHWE01000018">
    <property type="protein sequence ID" value="OHB03447.1"/>
    <property type="molecule type" value="Genomic_DNA"/>
</dbReference>
<dbReference type="InterPro" id="IPR036554">
    <property type="entry name" value="GHMP_kinase_C_sf"/>
</dbReference>
<reference evidence="8 9" key="1">
    <citation type="journal article" date="2016" name="Nat. Commun.">
        <title>Thousands of microbial genomes shed light on interconnected biogeochemical processes in an aquifer system.</title>
        <authorList>
            <person name="Anantharaman K."/>
            <person name="Brown C.T."/>
            <person name="Hug L.A."/>
            <person name="Sharon I."/>
            <person name="Castelle C.J."/>
            <person name="Probst A.J."/>
            <person name="Thomas B.C."/>
            <person name="Singh A."/>
            <person name="Wilkins M.J."/>
            <person name="Karaoz U."/>
            <person name="Brodie E.L."/>
            <person name="Williams K.H."/>
            <person name="Hubbard S.S."/>
            <person name="Banfield J.F."/>
        </authorList>
    </citation>
    <scope>NUCLEOTIDE SEQUENCE [LARGE SCALE GENOMIC DNA]</scope>
</reference>
<dbReference type="GO" id="GO:0050201">
    <property type="term" value="F:fucokinase activity"/>
    <property type="evidence" value="ECO:0007669"/>
    <property type="project" value="TreeGrafter"/>
</dbReference>
<dbReference type="InterPro" id="IPR014606">
    <property type="entry name" value="Heptose_7-P_kinase"/>
</dbReference>
<evidence type="ECO:0008006" key="10">
    <source>
        <dbReference type="Google" id="ProtNLM"/>
    </source>
</evidence>
<keyword evidence="3" id="KW-0418">Kinase</keyword>
<evidence type="ECO:0000256" key="5">
    <source>
        <dbReference type="ARBA" id="ARBA00038121"/>
    </source>
</evidence>
<evidence type="ECO:0000256" key="2">
    <source>
        <dbReference type="ARBA" id="ARBA00022741"/>
    </source>
</evidence>
<proteinExistence type="inferred from homology"/>
<evidence type="ECO:0000259" key="7">
    <source>
        <dbReference type="Pfam" id="PF08544"/>
    </source>
</evidence>
<dbReference type="AlphaFoldDB" id="A0A1G2U1R9"/>
<protein>
    <recommendedName>
        <fullName evidence="10">Galactokinase</fullName>
    </recommendedName>
</protein>
<evidence type="ECO:0000259" key="6">
    <source>
        <dbReference type="Pfam" id="PF00288"/>
    </source>
</evidence>
<evidence type="ECO:0000313" key="8">
    <source>
        <dbReference type="EMBL" id="OHB03447.1"/>
    </source>
</evidence>
<dbReference type="SUPFAM" id="SSF54211">
    <property type="entry name" value="Ribosomal protein S5 domain 2-like"/>
    <property type="match status" value="1"/>
</dbReference>
<evidence type="ECO:0000256" key="3">
    <source>
        <dbReference type="ARBA" id="ARBA00022777"/>
    </source>
</evidence>
<dbReference type="Pfam" id="PF00288">
    <property type="entry name" value="GHMP_kinases_N"/>
    <property type="match status" value="1"/>
</dbReference>
<organism evidence="8 9">
    <name type="scientific">Candidatus Zambryskibacteria bacterium RIFCSPLOWO2_01_FULL_45_21</name>
    <dbReference type="NCBI Taxonomy" id="1802761"/>
    <lineage>
        <taxon>Bacteria</taxon>
        <taxon>Candidatus Zambryskiibacteriota</taxon>
    </lineage>
</organism>
<comment type="similarity">
    <text evidence="5">Belongs to the GHMP kinase family.</text>
</comment>